<evidence type="ECO:0000256" key="8">
    <source>
        <dbReference type="RuleBase" id="RU003881"/>
    </source>
</evidence>
<evidence type="ECO:0000256" key="5">
    <source>
        <dbReference type="ARBA" id="ARBA00023284"/>
    </source>
</evidence>
<feature type="domain" description="FAD/NAD(P)-binding" evidence="9">
    <location>
        <begin position="6"/>
        <end position="294"/>
    </location>
</feature>
<reference evidence="11" key="1">
    <citation type="journal article" date="2019" name="Int. J. Syst. Evol. Microbiol.">
        <title>The Global Catalogue of Microorganisms (GCM) 10K type strain sequencing project: providing services to taxonomists for standard genome sequencing and annotation.</title>
        <authorList>
            <consortium name="The Broad Institute Genomics Platform"/>
            <consortium name="The Broad Institute Genome Sequencing Center for Infectious Disease"/>
            <person name="Wu L."/>
            <person name="Ma J."/>
        </authorList>
    </citation>
    <scope>NUCLEOTIDE SEQUENCE [LARGE SCALE GENOMIC DNA]</scope>
    <source>
        <strain evidence="11">KACC 13778</strain>
    </source>
</reference>
<evidence type="ECO:0000256" key="1">
    <source>
        <dbReference type="ARBA" id="ARBA00022630"/>
    </source>
</evidence>
<dbReference type="InterPro" id="IPR008255">
    <property type="entry name" value="Pyr_nucl-diS_OxRdtase_2_AS"/>
</dbReference>
<evidence type="ECO:0000313" key="10">
    <source>
        <dbReference type="EMBL" id="MFC5492327.1"/>
    </source>
</evidence>
<dbReference type="EC" id="1.8.1.9" evidence="7"/>
<dbReference type="Gene3D" id="3.50.50.60">
    <property type="entry name" value="FAD/NAD(P)-binding domain"/>
    <property type="match status" value="2"/>
</dbReference>
<evidence type="ECO:0000256" key="6">
    <source>
        <dbReference type="ARBA" id="ARBA00048132"/>
    </source>
</evidence>
<dbReference type="GO" id="GO:0004791">
    <property type="term" value="F:thioredoxin-disulfide reductase (NADPH) activity"/>
    <property type="evidence" value="ECO:0007669"/>
    <property type="project" value="UniProtKB-EC"/>
</dbReference>
<keyword evidence="3 7" id="KW-0560">Oxidoreductase</keyword>
<dbReference type="InterPro" id="IPR050097">
    <property type="entry name" value="Ferredoxin-NADP_redctase_2"/>
</dbReference>
<gene>
    <name evidence="10" type="primary">trxB</name>
    <name evidence="10" type="ORF">ACFPKY_04405</name>
</gene>
<dbReference type="Proteomes" id="UP001595956">
    <property type="component" value="Unassembled WGS sequence"/>
</dbReference>
<evidence type="ECO:0000256" key="2">
    <source>
        <dbReference type="ARBA" id="ARBA00022827"/>
    </source>
</evidence>
<sequence>MTDVRDVIVIGSGPSGYTAALYTARANLHPLVFEGSVTAGGALMNTTEVENFPGFRDGIMGPALMDEMRAQAERFGAELVADDVVEVDLTGDVKVVKTATDTFQARAVILAMGSGYRKLGLPREEELSGRGVSWCATCDGFFFRDQHIAVVGGGDSAIEEATFLTRFGSKVSLIVRRDELRASKIMQERAFADPKLEIIWNSKVAEINGADRLESLTLEDTVTGEKSELPATGLFIAIGHDPRSELLPGQVDLDENGYVVVTHPSTGTNLPGVFAAGDLVDHHYRQAITAAGTGCAAALDAERYLAELDHAASGPRDAQARADAELVSETVQTAGA</sequence>
<keyword evidence="2 7" id="KW-0274">FAD</keyword>
<dbReference type="PANTHER" id="PTHR48105">
    <property type="entry name" value="THIOREDOXIN REDUCTASE 1-RELATED-RELATED"/>
    <property type="match status" value="1"/>
</dbReference>
<comment type="caution">
    <text evidence="10">The sequence shown here is derived from an EMBL/GenBank/DDBJ whole genome shotgun (WGS) entry which is preliminary data.</text>
</comment>
<dbReference type="EMBL" id="JBHSMD010000001">
    <property type="protein sequence ID" value="MFC5492327.1"/>
    <property type="molecule type" value="Genomic_DNA"/>
</dbReference>
<dbReference type="PROSITE" id="PS00573">
    <property type="entry name" value="PYRIDINE_REDOX_2"/>
    <property type="match status" value="1"/>
</dbReference>
<evidence type="ECO:0000259" key="9">
    <source>
        <dbReference type="Pfam" id="PF07992"/>
    </source>
</evidence>
<dbReference type="InterPro" id="IPR005982">
    <property type="entry name" value="Thioredox_Rdtase"/>
</dbReference>
<dbReference type="InterPro" id="IPR036188">
    <property type="entry name" value="FAD/NAD-bd_sf"/>
</dbReference>
<comment type="cofactor">
    <cofactor evidence="8">
        <name>FAD</name>
        <dbReference type="ChEBI" id="CHEBI:57692"/>
    </cofactor>
    <text evidence="8">Binds 1 FAD per subunit.</text>
</comment>
<dbReference type="Pfam" id="PF07992">
    <property type="entry name" value="Pyr_redox_2"/>
    <property type="match status" value="1"/>
</dbReference>
<dbReference type="RefSeq" id="WP_345176561.1">
    <property type="nucleotide sequence ID" value="NZ_BAABFQ010000006.1"/>
</dbReference>
<name>A0ABW0MX86_9ACTN</name>
<evidence type="ECO:0000313" key="11">
    <source>
        <dbReference type="Proteomes" id="UP001595956"/>
    </source>
</evidence>
<evidence type="ECO:0000256" key="7">
    <source>
        <dbReference type="RuleBase" id="RU003880"/>
    </source>
</evidence>
<comment type="subunit">
    <text evidence="7">Homodimer.</text>
</comment>
<comment type="similarity">
    <text evidence="7">Belongs to the class-II pyridine nucleotide-disulfide oxidoreductase family.</text>
</comment>
<dbReference type="PRINTS" id="PR00368">
    <property type="entry name" value="FADPNR"/>
</dbReference>
<dbReference type="InterPro" id="IPR023753">
    <property type="entry name" value="FAD/NAD-binding_dom"/>
</dbReference>
<protein>
    <recommendedName>
        <fullName evidence="7">Thioredoxin reductase</fullName>
        <ecNumber evidence="7">1.8.1.9</ecNumber>
    </recommendedName>
</protein>
<keyword evidence="1 7" id="KW-0285">Flavoprotein</keyword>
<keyword evidence="8" id="KW-0521">NADP</keyword>
<keyword evidence="11" id="KW-1185">Reference proteome</keyword>
<keyword evidence="5 7" id="KW-0676">Redox-active center</keyword>
<comment type="catalytic activity">
    <reaction evidence="6 7">
        <text>[thioredoxin]-dithiol + NADP(+) = [thioredoxin]-disulfide + NADPH + H(+)</text>
        <dbReference type="Rhea" id="RHEA:20345"/>
        <dbReference type="Rhea" id="RHEA-COMP:10698"/>
        <dbReference type="Rhea" id="RHEA-COMP:10700"/>
        <dbReference type="ChEBI" id="CHEBI:15378"/>
        <dbReference type="ChEBI" id="CHEBI:29950"/>
        <dbReference type="ChEBI" id="CHEBI:50058"/>
        <dbReference type="ChEBI" id="CHEBI:57783"/>
        <dbReference type="ChEBI" id="CHEBI:58349"/>
        <dbReference type="EC" id="1.8.1.9"/>
    </reaction>
</comment>
<evidence type="ECO:0000256" key="3">
    <source>
        <dbReference type="ARBA" id="ARBA00023002"/>
    </source>
</evidence>
<dbReference type="SUPFAM" id="SSF51905">
    <property type="entry name" value="FAD/NAD(P)-binding domain"/>
    <property type="match status" value="1"/>
</dbReference>
<accession>A0ABW0MX86</accession>
<evidence type="ECO:0000256" key="4">
    <source>
        <dbReference type="ARBA" id="ARBA00023157"/>
    </source>
</evidence>
<dbReference type="PRINTS" id="PR00469">
    <property type="entry name" value="PNDRDTASEII"/>
</dbReference>
<proteinExistence type="inferred from homology"/>
<organism evidence="10 11">
    <name type="scientific">Nocardioides caricicola</name>
    <dbReference type="NCBI Taxonomy" id="634770"/>
    <lineage>
        <taxon>Bacteria</taxon>
        <taxon>Bacillati</taxon>
        <taxon>Actinomycetota</taxon>
        <taxon>Actinomycetes</taxon>
        <taxon>Propionibacteriales</taxon>
        <taxon>Nocardioidaceae</taxon>
        <taxon>Nocardioides</taxon>
    </lineage>
</organism>
<keyword evidence="4" id="KW-1015">Disulfide bond</keyword>
<dbReference type="NCBIfam" id="TIGR01292">
    <property type="entry name" value="TRX_reduct"/>
    <property type="match status" value="1"/>
</dbReference>